<gene>
    <name evidence="1" type="ORF">SDC9_69040</name>
</gene>
<proteinExistence type="predicted"/>
<protein>
    <submittedName>
        <fullName evidence="1">Uncharacterized protein</fullName>
    </submittedName>
</protein>
<organism evidence="1">
    <name type="scientific">bioreactor metagenome</name>
    <dbReference type="NCBI Taxonomy" id="1076179"/>
    <lineage>
        <taxon>unclassified sequences</taxon>
        <taxon>metagenomes</taxon>
        <taxon>ecological metagenomes</taxon>
    </lineage>
</organism>
<evidence type="ECO:0000313" key="1">
    <source>
        <dbReference type="EMBL" id="MPM22583.1"/>
    </source>
</evidence>
<dbReference type="AlphaFoldDB" id="A0A644Y7N5"/>
<sequence>MEGVLVLELADQVGVHAAGDLVHENVDVHSAEVDKDLGVLFPHLLEVGGYGNELFKVDVRVELPALHARHKGLDGRLAGALGEGGNGAVHHVGPRFKAGEIGHGGHAAGIVGVDLHGQPRFLLDGPNEGGGLNRADDARHVLDADGIGAHGLHVPGKLGEGVKGMHRRQGEGECELQVGTFLLDLVGGHFHVPEVVEGVEDPDDVKAVAHGPLDELPDGVVGVMTVAHHVLAPEKHLELRFFKVLSEGAEPLPGIFVEKAHAGIEGGAAPYFH</sequence>
<reference evidence="1" key="1">
    <citation type="submission" date="2019-08" db="EMBL/GenBank/DDBJ databases">
        <authorList>
            <person name="Kucharzyk K."/>
            <person name="Murdoch R.W."/>
            <person name="Higgins S."/>
            <person name="Loffler F."/>
        </authorList>
    </citation>
    <scope>NUCLEOTIDE SEQUENCE</scope>
</reference>
<comment type="caution">
    <text evidence="1">The sequence shown here is derived from an EMBL/GenBank/DDBJ whole genome shotgun (WGS) entry which is preliminary data.</text>
</comment>
<accession>A0A644Y7N5</accession>
<name>A0A644Y7N5_9ZZZZ</name>
<dbReference type="EMBL" id="VSSQ01003838">
    <property type="protein sequence ID" value="MPM22583.1"/>
    <property type="molecule type" value="Genomic_DNA"/>
</dbReference>